<organism evidence="1 2">
    <name type="scientific">Fomitopsis schrenkii</name>
    <name type="common">Brown rot fungus</name>
    <dbReference type="NCBI Taxonomy" id="2126942"/>
    <lineage>
        <taxon>Eukaryota</taxon>
        <taxon>Fungi</taxon>
        <taxon>Dikarya</taxon>
        <taxon>Basidiomycota</taxon>
        <taxon>Agaricomycotina</taxon>
        <taxon>Agaricomycetes</taxon>
        <taxon>Polyporales</taxon>
        <taxon>Fomitopsis</taxon>
    </lineage>
</organism>
<reference evidence="1 2" key="1">
    <citation type="journal article" date="2012" name="Science">
        <title>The Paleozoic origin of enzymatic lignin decomposition reconstructed from 31 fungal genomes.</title>
        <authorList>
            <person name="Floudas D."/>
            <person name="Binder M."/>
            <person name="Riley R."/>
            <person name="Barry K."/>
            <person name="Blanchette R.A."/>
            <person name="Henrissat B."/>
            <person name="Martinez A.T."/>
            <person name="Otillar R."/>
            <person name="Spatafora J.W."/>
            <person name="Yadav J.S."/>
            <person name="Aerts A."/>
            <person name="Benoit I."/>
            <person name="Boyd A."/>
            <person name="Carlson A."/>
            <person name="Copeland A."/>
            <person name="Coutinho P.M."/>
            <person name="de Vries R.P."/>
            <person name="Ferreira P."/>
            <person name="Findley K."/>
            <person name="Foster B."/>
            <person name="Gaskell J."/>
            <person name="Glotzer D."/>
            <person name="Gorecki P."/>
            <person name="Heitman J."/>
            <person name="Hesse C."/>
            <person name="Hori C."/>
            <person name="Igarashi K."/>
            <person name="Jurgens J.A."/>
            <person name="Kallen N."/>
            <person name="Kersten P."/>
            <person name="Kohler A."/>
            <person name="Kuees U."/>
            <person name="Kumar T.K.A."/>
            <person name="Kuo A."/>
            <person name="LaButti K."/>
            <person name="Larrondo L.F."/>
            <person name="Lindquist E."/>
            <person name="Ling A."/>
            <person name="Lombard V."/>
            <person name="Lucas S."/>
            <person name="Lundell T."/>
            <person name="Martin R."/>
            <person name="McLaughlin D.J."/>
            <person name="Morgenstern I."/>
            <person name="Morin E."/>
            <person name="Murat C."/>
            <person name="Nagy L.G."/>
            <person name="Nolan M."/>
            <person name="Ohm R.A."/>
            <person name="Patyshakuliyeva A."/>
            <person name="Rokas A."/>
            <person name="Ruiz-Duenas F.J."/>
            <person name="Sabat G."/>
            <person name="Salamov A."/>
            <person name="Samejima M."/>
            <person name="Schmutz J."/>
            <person name="Slot J.C."/>
            <person name="St John F."/>
            <person name="Stenlid J."/>
            <person name="Sun H."/>
            <person name="Sun S."/>
            <person name="Syed K."/>
            <person name="Tsang A."/>
            <person name="Wiebenga A."/>
            <person name="Young D."/>
            <person name="Pisabarro A."/>
            <person name="Eastwood D.C."/>
            <person name="Martin F."/>
            <person name="Cullen D."/>
            <person name="Grigoriev I.V."/>
            <person name="Hibbett D.S."/>
        </authorList>
    </citation>
    <scope>NUCLEOTIDE SEQUENCE</scope>
    <source>
        <strain evidence="2">FP-58527</strain>
    </source>
</reference>
<dbReference type="EMBL" id="KE504174">
    <property type="protein sequence ID" value="EPS97699.1"/>
    <property type="molecule type" value="Genomic_DNA"/>
</dbReference>
<dbReference type="InParanoid" id="S8FH31"/>
<dbReference type="HOGENOM" id="CLU_2922652_0_0_1"/>
<protein>
    <submittedName>
        <fullName evidence="1">Uncharacterized protein</fullName>
    </submittedName>
</protein>
<evidence type="ECO:0000313" key="1">
    <source>
        <dbReference type="EMBL" id="EPS97699.1"/>
    </source>
</evidence>
<sequence length="61" mass="6804">MKLRLVPLQKAMILIMQYTHLTDSKAAALNVKRVVPVDRGSKQSPTLSLKPSRFRVGVVSE</sequence>
<dbReference type="Proteomes" id="UP000015241">
    <property type="component" value="Unassembled WGS sequence"/>
</dbReference>
<keyword evidence="2" id="KW-1185">Reference proteome</keyword>
<name>S8FH31_FOMSC</name>
<dbReference type="AlphaFoldDB" id="S8FH31"/>
<evidence type="ECO:0000313" key="2">
    <source>
        <dbReference type="Proteomes" id="UP000015241"/>
    </source>
</evidence>
<accession>S8FH31</accession>
<proteinExistence type="predicted"/>
<gene>
    <name evidence="1" type="ORF">FOMPIDRAFT_1052253</name>
</gene>